<comment type="caution">
    <text evidence="1">The sequence shown here is derived from an EMBL/GenBank/DDBJ whole genome shotgun (WGS) entry which is preliminary data.</text>
</comment>
<dbReference type="EMBL" id="LAZR01053739">
    <property type="protein sequence ID" value="KKK80085.1"/>
    <property type="molecule type" value="Genomic_DNA"/>
</dbReference>
<evidence type="ECO:0008006" key="2">
    <source>
        <dbReference type="Google" id="ProtNLM"/>
    </source>
</evidence>
<name>A0A0F8Z1Y0_9ZZZZ</name>
<evidence type="ECO:0000313" key="1">
    <source>
        <dbReference type="EMBL" id="KKK80085.1"/>
    </source>
</evidence>
<gene>
    <name evidence="1" type="ORF">LCGC14_2827000</name>
</gene>
<proteinExistence type="predicted"/>
<feature type="non-terminal residue" evidence="1">
    <location>
        <position position="1"/>
    </location>
</feature>
<dbReference type="SUPFAM" id="SSF55166">
    <property type="entry name" value="Hedgehog/DD-peptidase"/>
    <property type="match status" value="1"/>
</dbReference>
<accession>A0A0F8Z1Y0</accession>
<dbReference type="Gene3D" id="3.30.1380.10">
    <property type="match status" value="1"/>
</dbReference>
<dbReference type="InterPro" id="IPR009045">
    <property type="entry name" value="Zn_M74/Hedgehog-like"/>
</dbReference>
<protein>
    <recommendedName>
        <fullName evidence="2">Peptidase M15C domain-containing protein</fullName>
    </recommendedName>
</protein>
<sequence>HMSYAFGKGSKERLLTCHEDLIRVAEKALSLSHIDFSITEGERTLERQKELFDKGRSKIDGINKKGKHNHSPSLAFDFMVYVPGRKDLAFDNEHLTYIAGIIMAVGAEMFATQKIKHELRWGGNFDRDGIILLDQVLWDRPHIELIGVDIDG</sequence>
<reference evidence="1" key="1">
    <citation type="journal article" date="2015" name="Nature">
        <title>Complex archaea that bridge the gap between prokaryotes and eukaryotes.</title>
        <authorList>
            <person name="Spang A."/>
            <person name="Saw J.H."/>
            <person name="Jorgensen S.L."/>
            <person name="Zaremba-Niedzwiedzka K."/>
            <person name="Martijn J."/>
            <person name="Lind A.E."/>
            <person name="van Eijk R."/>
            <person name="Schleper C."/>
            <person name="Guy L."/>
            <person name="Ettema T.J."/>
        </authorList>
    </citation>
    <scope>NUCLEOTIDE SEQUENCE</scope>
</reference>
<dbReference type="AlphaFoldDB" id="A0A0F8Z1Y0"/>
<organism evidence="1">
    <name type="scientific">marine sediment metagenome</name>
    <dbReference type="NCBI Taxonomy" id="412755"/>
    <lineage>
        <taxon>unclassified sequences</taxon>
        <taxon>metagenomes</taxon>
        <taxon>ecological metagenomes</taxon>
    </lineage>
</organism>